<evidence type="ECO:0000313" key="11">
    <source>
        <dbReference type="EMBL" id="CDI95416.1"/>
    </source>
</evidence>
<organism evidence="11 12">
    <name type="scientific">Caviid herpesvirus 2 str. CIDMTR</name>
    <dbReference type="NCBI Taxonomy" id="1415526"/>
    <lineage>
        <taxon>Viruses</taxon>
        <taxon>Duplodnaviria</taxon>
        <taxon>Heunggongvirae</taxon>
        <taxon>Peploviricota</taxon>
        <taxon>Herviviricetes</taxon>
        <taxon>Herpesvirales</taxon>
        <taxon>Orthoherpesviridae</taxon>
        <taxon>Betaherpesvirinae</taxon>
        <taxon>Quwivirus</taxon>
        <taxon>Quwivirus caviidbeta2</taxon>
    </lineage>
</organism>
<comment type="subunit">
    <molecule>Assemblin</molecule>
    <text evidence="9">Exists in a monomer-dimer equilibrium with the dimer being the active species.</text>
</comment>
<feature type="active site" description="Charge relay system" evidence="9">
    <location>
        <position position="153"/>
    </location>
</feature>
<evidence type="ECO:0000256" key="10">
    <source>
        <dbReference type="SAM" id="MobiDB-lite"/>
    </source>
</evidence>
<accession>U6H8F1</accession>
<feature type="chain" id="PRO_5023495045" description="Assemblin" evidence="9">
    <location>
        <begin position="1"/>
        <end position="255"/>
    </location>
</feature>
<comment type="subcellular location">
    <molecule>Assembly protein</molecule>
    <subcellularLocation>
        <location evidence="9">Host nucleus</location>
    </subcellularLocation>
</comment>
<protein>
    <recommendedName>
        <fullName evidence="9">Capsid scaffolding protein</fullName>
    </recommendedName>
    <alternativeName>
        <fullName evidence="9">Protease precursor</fullName>
        <shortName evidence="9">pPR</shortName>
    </alternativeName>
    <component>
        <recommendedName>
            <fullName evidence="9">Assemblin</fullName>
            <ecNumber evidence="9">3.4.21.97</ecNumber>
        </recommendedName>
        <alternativeName>
            <fullName evidence="9">Protease</fullName>
            <shortName evidence="9">Pr</shortName>
        </alternativeName>
    </component>
    <component>
        <recommendedName>
            <fullName evidence="9">Assembly protein</fullName>
            <shortName evidence="9">AP</shortName>
        </recommendedName>
        <alternativeName>
            <fullName evidence="9">Capsid assembly protein</fullName>
        </alternativeName>
    </component>
</protein>
<keyword evidence="5 9" id="KW-0378">Hydrolase</keyword>
<dbReference type="GO" id="GO:0030430">
    <property type="term" value="C:host cell cytoplasm"/>
    <property type="evidence" value="ECO:0007669"/>
    <property type="project" value="UniProtKB-SubCell"/>
</dbReference>
<dbReference type="GO" id="GO:0004252">
    <property type="term" value="F:serine-type endopeptidase activity"/>
    <property type="evidence" value="ECO:0007669"/>
    <property type="project" value="UniProtKB-UniRule"/>
</dbReference>
<sequence length="769" mass="81909">METDRVFVSGFLALYGEQPQEDCLRLSRDVVAANLPGVDPSSIAININHDDNAVVGRLHGLFDLPNGLFCFGEISSPSFLDIVRRSAEKSQLVSRGPGNGLKPDAVVEYLSTGYPGLSLSSRSTDERRCDAPSGPARAHIDGETTDEGTFFRHVAICGVGRRRGTLAIYGRDPGWMLDRFPGISNEDKLRMVTRVVSAVFAPGARTGADARDPFRSDPYGLLANSVDTSYIRERFPKLDYDKRVLRIPPDTYVKASESPTASRAEGDCIIKRSEPFLVWERRAEESGPSCGAAETDMSAQPQVVPTVVPAASAPAVPAAAVVSASPAPLALSNDCVYLPKDTFLSLVNASRREATFPDVGRPKDADGAATLTSLPSFVAQTAPVQRFVLPESVTSTTRLQPAPYGYAGMEGGLGRPSQIASFQTPYDTSQYGGPAGSGYFGPLPGPSPQVLAPISQASPASQVHPAVVPHHVPSAAPPYQFPSAVPAAAPGTLHPGGTYPQFYPQPTYYGHRGYYGASPPPPPPLAGERYGPYDPRWPADATDPYSRYPRDPVASREREHVGRKRRAEADDGDDQQVAREDLSLPGDADYPRSKRPAVEARDVRQSGRAREDPEYAELRNVIHDLRRDIAVIRSLSGSRSDANGSPAPVQSSSSPSSAPPTVGDEEDASVPSAATTGVPAVIPTAHGLPVTTAPSAPAQPTDVARKAGKAGLPVSGGQHHAHQPVRAKPPLVVNASCVPEAQPGTSRDAQMSILDINRQRFVDALRKME</sequence>
<feature type="region of interest" description="Disordered" evidence="10">
    <location>
        <begin position="519"/>
        <end position="611"/>
    </location>
</feature>
<comment type="PTM">
    <text evidence="9">Capsid scaffolding protein: Capsid scaffolding protein is cleaved by assemblin after formation of the spherical procapsid. As a result, the capsid obtains its mature, icosahedral shape. Cleavages occur at two or more sites: release (R-site) and maturation (M-site).</text>
</comment>
<dbReference type="GO" id="GO:0042802">
    <property type="term" value="F:identical protein binding"/>
    <property type="evidence" value="ECO:0007669"/>
    <property type="project" value="UniProtKB-UniRule"/>
</dbReference>
<dbReference type="GO" id="GO:0019076">
    <property type="term" value="P:viral release from host cell"/>
    <property type="evidence" value="ECO:0007669"/>
    <property type="project" value="UniProtKB-UniRule"/>
</dbReference>
<evidence type="ECO:0000256" key="2">
    <source>
        <dbReference type="ARBA" id="ARBA00022562"/>
    </source>
</evidence>
<comment type="domain">
    <text evidence="9">Region of interaction between pPR and pAP is called Amino conserved domain (ACD). The region of interaction with major capsid protein is called carboxyl conserved domain (CCD).</text>
</comment>
<comment type="function">
    <text evidence="9">Assemblin: Protease that plays an essential role in virion assembly within the nucleus. Catalyzes the cleavage of the assembly protein after formation of the spherical procapsid. By that cleavage, the capsid matures and gains its icosahedral shape. The cleavage sites seem to include -Ala-Ser-, -Ala-Ala-, as well as Ala-Thr bonds. Assemblin and cleavages products are evicted from the capsid before or during DNA packaging.</text>
</comment>
<feature type="site" description="Cleavage; by assemblin; Release site" evidence="9">
    <location>
        <begin position="255"/>
        <end position="256"/>
    </location>
</feature>
<keyword evidence="8 9" id="KW-1035">Host cytoplasm</keyword>
<dbReference type="InterPro" id="IPR035443">
    <property type="entry name" value="Herpes_virus_sf"/>
</dbReference>
<proteinExistence type="inferred from homology"/>
<feature type="chain" id="PRO_5023495044" description="Assembly protein" evidence="9">
    <location>
        <begin position="256"/>
        <end position="769"/>
    </location>
</feature>
<dbReference type="Gene3D" id="3.20.16.10">
    <property type="entry name" value="Herpesvirus/Caudovirus protease domain"/>
    <property type="match status" value="1"/>
</dbReference>
<feature type="compositionally biased region" description="Basic and acidic residues" evidence="10">
    <location>
        <begin position="589"/>
        <end position="611"/>
    </location>
</feature>
<evidence type="ECO:0000256" key="8">
    <source>
        <dbReference type="ARBA" id="ARBA00023200"/>
    </source>
</evidence>
<feature type="compositionally biased region" description="Basic and acidic residues" evidence="10">
    <location>
        <begin position="548"/>
        <end position="560"/>
    </location>
</feature>
<feature type="region of interest" description="Disordered" evidence="10">
    <location>
        <begin position="636"/>
        <end position="728"/>
    </location>
</feature>
<evidence type="ECO:0000256" key="6">
    <source>
        <dbReference type="ARBA" id="ARBA00022825"/>
    </source>
</evidence>
<evidence type="ECO:0000256" key="9">
    <source>
        <dbReference type="HAMAP-Rule" id="MF_04008"/>
    </source>
</evidence>
<feature type="chain" id="PRO_5023495043" description="Capsid scaffolding protein" evidence="9">
    <location>
        <begin position="1"/>
        <end position="769"/>
    </location>
</feature>
<reference evidence="11 12" key="2">
    <citation type="submission" date="2013-11" db="EMBL/GenBank/DDBJ databases">
        <title>Genome sequence of a novel, newly isolated strain of guinea pig cytomegalovirus: CIDMTR strain.</title>
        <authorList>
            <person name="Schleiss M.R."/>
            <person name="Hernandez-Alvarado N."/>
            <person name="Ramaraj T."/>
            <person name="Crow J.A."/>
        </authorList>
    </citation>
    <scope>NUCLEOTIDE SEQUENCE [LARGE SCALE GENOMIC DNA]</scope>
    <source>
        <strain evidence="11">CIDMTR</strain>
    </source>
</reference>
<comment type="subcellular location">
    <molecule>Capsid scaffolding protein</molecule>
    <subcellularLocation>
        <location evidence="9">Host cytoplasm</location>
    </subcellularLocation>
</comment>
<dbReference type="SUPFAM" id="SSF50789">
    <property type="entry name" value="Herpes virus serine proteinase, assemblin"/>
    <property type="match status" value="1"/>
</dbReference>
<dbReference type="PRINTS" id="PR00236">
    <property type="entry name" value="HSVCAPSIDP40"/>
</dbReference>
<evidence type="ECO:0000313" key="12">
    <source>
        <dbReference type="Proteomes" id="UP000163196"/>
    </source>
</evidence>
<feature type="active site" description="Charge relay system" evidence="9">
    <location>
        <position position="118"/>
    </location>
</feature>
<dbReference type="Proteomes" id="UP000163196">
    <property type="component" value="Genome"/>
</dbReference>
<comment type="similarity">
    <text evidence="9">Belongs to the herpesviridae capsid scaffolding protein family.</text>
</comment>
<dbReference type="Pfam" id="PF00716">
    <property type="entry name" value="Peptidase_S21"/>
    <property type="match status" value="1"/>
</dbReference>
<evidence type="ECO:0000256" key="3">
    <source>
        <dbReference type="ARBA" id="ARBA00022612"/>
    </source>
</evidence>
<dbReference type="HAMAP" id="MF_04008">
    <property type="entry name" value="HSV_SCAF"/>
    <property type="match status" value="1"/>
</dbReference>
<keyword evidence="1 9" id="KW-0597">Phosphoprotein</keyword>
<keyword evidence="4 9" id="KW-0645">Protease</keyword>
<evidence type="ECO:0000256" key="4">
    <source>
        <dbReference type="ARBA" id="ARBA00022670"/>
    </source>
</evidence>
<feature type="region of interest" description="Disordered" evidence="10">
    <location>
        <begin position="120"/>
        <end position="142"/>
    </location>
</feature>
<feature type="active site" description="Charge relay system" evidence="9">
    <location>
        <position position="49"/>
    </location>
</feature>
<dbReference type="GO" id="GO:0039708">
    <property type="term" value="P:nuclear capsid assembly"/>
    <property type="evidence" value="ECO:0007669"/>
    <property type="project" value="UniProtKB-ARBA"/>
</dbReference>
<comment type="subunit">
    <molecule>Assembly protein</molecule>
    <text evidence="9">Homomultimer. Interacts with major capsid protein.</text>
</comment>
<dbReference type="GO" id="GO:0006508">
    <property type="term" value="P:proteolysis"/>
    <property type="evidence" value="ECO:0007669"/>
    <property type="project" value="UniProtKB-KW"/>
</dbReference>
<keyword evidence="2 9" id="KW-1048">Host nucleus</keyword>
<comment type="catalytic activity">
    <reaction evidence="9">
        <text>Cleaves -Ala-|-Ser- and -Ala-|-Ala- bonds in the scaffold protein.</text>
        <dbReference type="EC" id="3.4.21.97"/>
    </reaction>
</comment>
<comment type="subcellular location">
    <molecule>Assemblin</molecule>
    <subcellularLocation>
        <location evidence="9">Host nucleus</location>
    </subcellularLocation>
</comment>
<name>U6H8F1_9BETA</name>
<dbReference type="InterPro" id="IPR001847">
    <property type="entry name" value="Peptidase_S21"/>
</dbReference>
<dbReference type="GO" id="GO:0042025">
    <property type="term" value="C:host cell nucleus"/>
    <property type="evidence" value="ECO:0007669"/>
    <property type="project" value="UniProtKB-SubCell"/>
</dbReference>
<reference evidence="11 12" key="1">
    <citation type="submission" date="2013-09" db="EMBL/GenBank/DDBJ databases">
        <authorList>
            <person name="Sundararajan A."/>
        </authorList>
    </citation>
    <scope>NUCLEOTIDE SEQUENCE [LARGE SCALE GENOMIC DNA]</scope>
    <source>
        <strain evidence="11">CIDMTR</strain>
    </source>
</reference>
<comment type="caution">
    <text evidence="9">Lacks conserved residue(s) required for the propagation of feature annotation.</text>
</comment>
<evidence type="ECO:0000256" key="5">
    <source>
        <dbReference type="ARBA" id="ARBA00022801"/>
    </source>
</evidence>
<keyword evidence="3 9" id="KW-1188">Viral release from host cell</keyword>
<comment type="subunit">
    <molecule>Capsid scaffolding protein</molecule>
    <text evidence="9">Homomultimer. Interacts with major capsid protein.</text>
</comment>
<comment type="function">
    <text evidence="9">Assembly protein: Plays a major role in capsid assembly. Acts as a scaffold protein by binding major capsid protein. Multimerizes in the nucleus such as major capsid protein forms the icosahedral T=16 capsid. Cleaved by assemblin after capsid completion. The cleavages products are evicted from the capsid before or during DNA packaging.</text>
</comment>
<feature type="compositionally biased region" description="Low complexity" evidence="10">
    <location>
        <begin position="645"/>
        <end position="660"/>
    </location>
</feature>
<evidence type="ECO:0000256" key="1">
    <source>
        <dbReference type="ARBA" id="ARBA00022553"/>
    </source>
</evidence>
<keyword evidence="7 9" id="KW-0118">Viral capsid assembly</keyword>
<keyword evidence="6 9" id="KW-0720">Serine protease</keyword>
<dbReference type="EC" id="3.4.21.97" evidence="9"/>
<dbReference type="EMBL" id="HG531783">
    <property type="protein sequence ID" value="CDI95416.1"/>
    <property type="molecule type" value="Genomic_DNA"/>
</dbReference>
<comment type="function">
    <text evidence="9">Capsid scaffolding protein: Acts as a scaffold protein by binding major capsid protein in the cytoplasm, inducing the nuclear localization of both proteins. Multimerizes in the nucleus such as major capsid protein forms the icosahedral T=16 capsid. Autocatalytic cleavage releases the assembly protein, and subsequently abolishes interaction with major capsid protein. Cleavages products are evicted from the capsid before or during DNA packaging.</text>
</comment>
<evidence type="ECO:0000256" key="7">
    <source>
        <dbReference type="ARBA" id="ARBA00022950"/>
    </source>
</evidence>
<feature type="region of interest" description="Interaction with major capsid protein" evidence="9">
    <location>
        <begin position="749"/>
        <end position="769"/>
    </location>
</feature>